<proteinExistence type="predicted"/>
<dbReference type="InterPro" id="IPR002716">
    <property type="entry name" value="PIN_dom"/>
</dbReference>
<evidence type="ECO:0000259" key="1">
    <source>
        <dbReference type="Pfam" id="PF01850"/>
    </source>
</evidence>
<dbReference type="PANTHER" id="PTHR42188:SF1">
    <property type="entry name" value="23S RRNA-SPECIFIC ENDONUCLEASE VAPC20"/>
    <property type="match status" value="1"/>
</dbReference>
<feature type="domain" description="PIN" evidence="1">
    <location>
        <begin position="5"/>
        <end position="133"/>
    </location>
</feature>
<dbReference type="Pfam" id="PF01850">
    <property type="entry name" value="PIN"/>
    <property type="match status" value="1"/>
</dbReference>
<dbReference type="InterPro" id="IPR039018">
    <property type="entry name" value="VapC20-like"/>
</dbReference>
<reference evidence="2 3" key="1">
    <citation type="submission" date="2018-11" db="EMBL/GenBank/DDBJ databases">
        <title>Genomic Encyclopedia of Type Strains, Phase IV (KMG-IV): sequencing the most valuable type-strain genomes for metagenomic binning, comparative biology and taxonomic classification.</title>
        <authorList>
            <person name="Goeker M."/>
        </authorList>
    </citation>
    <scope>NUCLEOTIDE SEQUENCE [LARGE SCALE GENOMIC DNA]</scope>
    <source>
        <strain evidence="2 3">DSM 102936</strain>
    </source>
</reference>
<keyword evidence="3" id="KW-1185">Reference proteome</keyword>
<protein>
    <submittedName>
        <fullName evidence="2">Putative nucleic acid-binding protein</fullName>
    </submittedName>
</protein>
<dbReference type="OrthoDB" id="164456at2"/>
<dbReference type="Gene3D" id="3.40.50.1010">
    <property type="entry name" value="5'-nuclease"/>
    <property type="match status" value="1"/>
</dbReference>
<dbReference type="GO" id="GO:0016075">
    <property type="term" value="P:rRNA catabolic process"/>
    <property type="evidence" value="ECO:0007669"/>
    <property type="project" value="TreeGrafter"/>
</dbReference>
<dbReference type="Proteomes" id="UP000282654">
    <property type="component" value="Unassembled WGS sequence"/>
</dbReference>
<organism evidence="2 3">
    <name type="scientific">Thermodesulfitimonas autotrophica</name>
    <dbReference type="NCBI Taxonomy" id="1894989"/>
    <lineage>
        <taxon>Bacteria</taxon>
        <taxon>Bacillati</taxon>
        <taxon>Bacillota</taxon>
        <taxon>Clostridia</taxon>
        <taxon>Thermoanaerobacterales</taxon>
        <taxon>Thermoanaerobacteraceae</taxon>
        <taxon>Thermodesulfitimonas</taxon>
    </lineage>
</organism>
<dbReference type="GO" id="GO:0004521">
    <property type="term" value="F:RNA endonuclease activity"/>
    <property type="evidence" value="ECO:0007669"/>
    <property type="project" value="InterPro"/>
</dbReference>
<sequence length="139" mass="15759">MSRAVFIDTAGWLALINRQDQLHVQAVEVYRSLGNVGRVTTDAVLIETCNALSKASLRPLAQAFMQKIKEAEKLGVLKVVHVTKDLLAEGWKLFKGRPDKEWSLTDCISFVVMRRRRCQKAFTSDQHFVQAGFERLLQA</sequence>
<evidence type="ECO:0000313" key="2">
    <source>
        <dbReference type="EMBL" id="RPF42656.1"/>
    </source>
</evidence>
<evidence type="ECO:0000313" key="3">
    <source>
        <dbReference type="Proteomes" id="UP000282654"/>
    </source>
</evidence>
<dbReference type="SUPFAM" id="SSF88723">
    <property type="entry name" value="PIN domain-like"/>
    <property type="match status" value="1"/>
</dbReference>
<accession>A0A3N5ACP8</accession>
<dbReference type="EMBL" id="RKRE01000003">
    <property type="protein sequence ID" value="RPF42656.1"/>
    <property type="molecule type" value="Genomic_DNA"/>
</dbReference>
<comment type="caution">
    <text evidence="2">The sequence shown here is derived from an EMBL/GenBank/DDBJ whole genome shotgun (WGS) entry which is preliminary data.</text>
</comment>
<dbReference type="PANTHER" id="PTHR42188">
    <property type="entry name" value="23S RRNA-SPECIFIC ENDONUCLEASE VAPC20"/>
    <property type="match status" value="1"/>
</dbReference>
<dbReference type="RefSeq" id="WP_123931118.1">
    <property type="nucleotide sequence ID" value="NZ_RKRE01000003.1"/>
</dbReference>
<name>A0A3N5ACP8_9THEO</name>
<gene>
    <name evidence="2" type="ORF">EDD75_1761</name>
</gene>
<dbReference type="InterPro" id="IPR029060">
    <property type="entry name" value="PIN-like_dom_sf"/>
</dbReference>
<dbReference type="AlphaFoldDB" id="A0A3N5ACP8"/>